<evidence type="ECO:0000256" key="1">
    <source>
        <dbReference type="SAM" id="MobiDB-lite"/>
    </source>
</evidence>
<gene>
    <name evidence="2" type="ORF">L9F63_009680</name>
</gene>
<reference evidence="2" key="1">
    <citation type="journal article" date="2023" name="IScience">
        <title>Live-bearing cockroach genome reveals convergent evolutionary mechanisms linked to viviparity in insects and beyond.</title>
        <authorList>
            <person name="Fouks B."/>
            <person name="Harrison M.C."/>
            <person name="Mikhailova A.A."/>
            <person name="Marchal E."/>
            <person name="English S."/>
            <person name="Carruthers M."/>
            <person name="Jennings E.C."/>
            <person name="Chiamaka E.L."/>
            <person name="Frigard R.A."/>
            <person name="Pippel M."/>
            <person name="Attardo G.M."/>
            <person name="Benoit J.B."/>
            <person name="Bornberg-Bauer E."/>
            <person name="Tobe S.S."/>
        </authorList>
    </citation>
    <scope>NUCLEOTIDE SEQUENCE</scope>
    <source>
        <strain evidence="2">Stay&amp;Tobe</strain>
    </source>
</reference>
<proteinExistence type="predicted"/>
<feature type="region of interest" description="Disordered" evidence="1">
    <location>
        <begin position="548"/>
        <end position="607"/>
    </location>
</feature>
<comment type="caution">
    <text evidence="2">The sequence shown here is derived from an EMBL/GenBank/DDBJ whole genome shotgun (WGS) entry which is preliminary data.</text>
</comment>
<accession>A0AAD8AJX7</accession>
<feature type="region of interest" description="Disordered" evidence="1">
    <location>
        <begin position="418"/>
        <end position="464"/>
    </location>
</feature>
<feature type="compositionally biased region" description="Acidic residues" evidence="1">
    <location>
        <begin position="421"/>
        <end position="435"/>
    </location>
</feature>
<evidence type="ECO:0000313" key="3">
    <source>
        <dbReference type="Proteomes" id="UP001233999"/>
    </source>
</evidence>
<keyword evidence="3" id="KW-1185">Reference proteome</keyword>
<evidence type="ECO:0000313" key="2">
    <source>
        <dbReference type="EMBL" id="KAJ9600016.1"/>
    </source>
</evidence>
<reference evidence="2" key="2">
    <citation type="submission" date="2023-05" db="EMBL/GenBank/DDBJ databases">
        <authorList>
            <person name="Fouks B."/>
        </authorList>
    </citation>
    <scope>NUCLEOTIDE SEQUENCE</scope>
    <source>
        <strain evidence="2">Stay&amp;Tobe</strain>
        <tissue evidence="2">Testes</tissue>
    </source>
</reference>
<sequence length="706" mass="77476">MQCEAILLGREQVDGAVDTSSLASLIRSLLPTTGRRPWSSSEHRYTLRCSDGLEFIKRSPHHKQSKRHDDEGFESDDDSASTRSLGSSADDTISNSSSCCFVDDHVFKCHPTTTSTQSARTTSAARVPSSSTSSCVSSVATDSANSSGASDTEDTSAPPTPTPTVVGTTSVSALVKSLSLFQQRNSTTELSKPPVNATAATAIRKDEHEDGKETYPVSEIAFCHTDSSFPRVVVWVVKRKGPKDYHHRALIHLPGWKLWYLSVRAKKTRRNSARVSKKLPIIKPTHLPTSRTSSTNSTTSGPGSEVEVLSTVAGTRFNLVQRTDGDGVTHIEVSRGLPMENPVENLISLEEDQETCGPSSIISISTPDVGNLLTPNNSKSKFCKEIEGVIRSDVDIGLGPRKEAMQRQRQPAILVIHSGNGEDDSDTTDDLDDNSIDPPQRPERKKFVRRQKPPAPQPPSSNPHLIKSLIHIVPHKKVTSNSNQQMVVRGQFIRVSVDQQQSQPAMVLPVIQQGGWMYGNNGNGSGNLIAYSPAPANWGMPLTTTLKSATNKNQTKNKTNPKKECEEMFTTSSAQQFQTQHYQKNRSRSRNNINANRRSKSPPARRPMAYRYIDTVFGLSQKLREIGGSVVNSNSNQPYIETARRRNSIGELPARFEYFGENCGGSCSEGKNGNLKSVIKKNRRLGEYTEPKKVTFSAYATVQVVD</sequence>
<organism evidence="2 3">
    <name type="scientific">Diploptera punctata</name>
    <name type="common">Pacific beetle cockroach</name>
    <dbReference type="NCBI Taxonomy" id="6984"/>
    <lineage>
        <taxon>Eukaryota</taxon>
        <taxon>Metazoa</taxon>
        <taxon>Ecdysozoa</taxon>
        <taxon>Arthropoda</taxon>
        <taxon>Hexapoda</taxon>
        <taxon>Insecta</taxon>
        <taxon>Pterygota</taxon>
        <taxon>Neoptera</taxon>
        <taxon>Polyneoptera</taxon>
        <taxon>Dictyoptera</taxon>
        <taxon>Blattodea</taxon>
        <taxon>Blaberoidea</taxon>
        <taxon>Blaberidae</taxon>
        <taxon>Diplopterinae</taxon>
        <taxon>Diploptera</taxon>
    </lineage>
</organism>
<feature type="region of interest" description="Disordered" evidence="1">
    <location>
        <begin position="284"/>
        <end position="305"/>
    </location>
</feature>
<feature type="region of interest" description="Disordered" evidence="1">
    <location>
        <begin position="58"/>
        <end position="94"/>
    </location>
</feature>
<dbReference type="Proteomes" id="UP001233999">
    <property type="component" value="Unassembled WGS sequence"/>
</dbReference>
<feature type="compositionally biased region" description="Low complexity" evidence="1">
    <location>
        <begin position="112"/>
        <end position="144"/>
    </location>
</feature>
<dbReference type="EMBL" id="JASPKZ010000458">
    <property type="protein sequence ID" value="KAJ9600016.1"/>
    <property type="molecule type" value="Genomic_DNA"/>
</dbReference>
<name>A0AAD8AJX7_DIPPU</name>
<dbReference type="AlphaFoldDB" id="A0AAD8AJX7"/>
<feature type="compositionally biased region" description="Low complexity" evidence="1">
    <location>
        <begin position="569"/>
        <end position="580"/>
    </location>
</feature>
<feature type="region of interest" description="Disordered" evidence="1">
    <location>
        <begin position="112"/>
        <end position="165"/>
    </location>
</feature>
<feature type="compositionally biased region" description="Basic residues" evidence="1">
    <location>
        <begin position="443"/>
        <end position="452"/>
    </location>
</feature>
<feature type="compositionally biased region" description="Low complexity" evidence="1">
    <location>
        <begin position="289"/>
        <end position="300"/>
    </location>
</feature>
<protein>
    <submittedName>
        <fullName evidence="2">Uncharacterized protein</fullName>
    </submittedName>
</protein>